<feature type="compositionally biased region" description="Polar residues" evidence="4">
    <location>
        <begin position="23"/>
        <end position="34"/>
    </location>
</feature>
<evidence type="ECO:0000256" key="4">
    <source>
        <dbReference type="SAM" id="MobiDB-lite"/>
    </source>
</evidence>
<evidence type="ECO:0000313" key="5">
    <source>
        <dbReference type="EMBL" id="CAF2259287.1"/>
    </source>
</evidence>
<dbReference type="Gene3D" id="2.70.50.30">
    <property type="entry name" value="Coagulation Factor XIII, subunit A, domain 1"/>
    <property type="match status" value="2"/>
</dbReference>
<dbReference type="GO" id="GO:0005737">
    <property type="term" value="C:cytoplasm"/>
    <property type="evidence" value="ECO:0007669"/>
    <property type="project" value="UniProtKB-SubCell"/>
</dbReference>
<comment type="similarity">
    <text evidence="2">Belongs to the Rho GDI family.</text>
</comment>
<name>A0A817AP40_BRANA</name>
<gene>
    <name evidence="5" type="ORF">DARMORV10_A08P33030.1</name>
</gene>
<accession>A0A817AP40</accession>
<dbReference type="AlphaFoldDB" id="A0A817AP40"/>
<dbReference type="Pfam" id="PF02115">
    <property type="entry name" value="Rho_GDI"/>
    <property type="match status" value="2"/>
</dbReference>
<dbReference type="InterPro" id="IPR024792">
    <property type="entry name" value="RhoGDI_dom_sf"/>
</dbReference>
<evidence type="ECO:0000256" key="3">
    <source>
        <dbReference type="ARBA" id="ARBA00022490"/>
    </source>
</evidence>
<dbReference type="SUPFAM" id="SSF81296">
    <property type="entry name" value="E set domains"/>
    <property type="match status" value="1"/>
</dbReference>
<keyword evidence="3" id="KW-0963">Cytoplasm</keyword>
<comment type="subcellular location">
    <subcellularLocation>
        <location evidence="1">Cytoplasm</location>
    </subcellularLocation>
</comment>
<evidence type="ECO:0000256" key="1">
    <source>
        <dbReference type="ARBA" id="ARBA00004496"/>
    </source>
</evidence>
<dbReference type="InterPro" id="IPR014756">
    <property type="entry name" value="Ig_E-set"/>
</dbReference>
<reference evidence="5" key="1">
    <citation type="submission" date="2021-01" db="EMBL/GenBank/DDBJ databases">
        <authorList>
            <consortium name="Genoscope - CEA"/>
            <person name="William W."/>
        </authorList>
    </citation>
    <scope>NUCLEOTIDE SEQUENCE</scope>
</reference>
<sequence length="149" mass="17182">MGLKDEDKKIEKSSEEPMGHGTLSRNNSHSSLSPTEDDEDEDKNLELGPMIALREQLEKDKDDESLRRWKEQLLGIVDLEEVGAVYSRKQMLGTFSPQAEPYNHVMFEESTPSGMLVRGSYSVKSKFVDDDNKCYLENNYTFDIRKNWL</sequence>
<proteinExistence type="inferred from homology"/>
<feature type="compositionally biased region" description="Basic and acidic residues" evidence="4">
    <location>
        <begin position="1"/>
        <end position="18"/>
    </location>
</feature>
<dbReference type="PANTHER" id="PTHR10980:SF46">
    <property type="entry name" value="RHO GDP-DISSOCIATION INHIBITOR 1-LIKE"/>
    <property type="match status" value="1"/>
</dbReference>
<dbReference type="EMBL" id="HG994362">
    <property type="protein sequence ID" value="CAF2259287.1"/>
    <property type="molecule type" value="Genomic_DNA"/>
</dbReference>
<organism evidence="5">
    <name type="scientific">Brassica napus</name>
    <name type="common">Rape</name>
    <dbReference type="NCBI Taxonomy" id="3708"/>
    <lineage>
        <taxon>Eukaryota</taxon>
        <taxon>Viridiplantae</taxon>
        <taxon>Streptophyta</taxon>
        <taxon>Embryophyta</taxon>
        <taxon>Tracheophyta</taxon>
        <taxon>Spermatophyta</taxon>
        <taxon>Magnoliopsida</taxon>
        <taxon>eudicotyledons</taxon>
        <taxon>Gunneridae</taxon>
        <taxon>Pentapetalae</taxon>
        <taxon>rosids</taxon>
        <taxon>malvids</taxon>
        <taxon>Brassicales</taxon>
        <taxon>Brassicaceae</taxon>
        <taxon>Brassiceae</taxon>
        <taxon>Brassica</taxon>
    </lineage>
</organism>
<dbReference type="GO" id="GO:0005094">
    <property type="term" value="F:Rho GDP-dissociation inhibitor activity"/>
    <property type="evidence" value="ECO:0007669"/>
    <property type="project" value="InterPro"/>
</dbReference>
<dbReference type="Proteomes" id="UP001295469">
    <property type="component" value="Chromosome A08"/>
</dbReference>
<dbReference type="PANTHER" id="PTHR10980">
    <property type="entry name" value="RHO GDP-DISSOCIATION INHIBITOR"/>
    <property type="match status" value="1"/>
</dbReference>
<dbReference type="InterPro" id="IPR000406">
    <property type="entry name" value="Rho_GDI"/>
</dbReference>
<evidence type="ECO:0000256" key="2">
    <source>
        <dbReference type="ARBA" id="ARBA00009758"/>
    </source>
</evidence>
<protein>
    <submittedName>
        <fullName evidence="5">(rape) hypothetical protein</fullName>
    </submittedName>
</protein>
<feature type="region of interest" description="Disordered" evidence="4">
    <location>
        <begin position="1"/>
        <end position="49"/>
    </location>
</feature>
<dbReference type="GO" id="GO:0007266">
    <property type="term" value="P:Rho protein signal transduction"/>
    <property type="evidence" value="ECO:0007669"/>
    <property type="project" value="InterPro"/>
</dbReference>